<comment type="caution">
    <text evidence="1">The sequence shown here is derived from an EMBL/GenBank/DDBJ whole genome shotgun (WGS) entry which is preliminary data.</text>
</comment>
<evidence type="ECO:0000313" key="1">
    <source>
        <dbReference type="EMBL" id="KAJ9659814.1"/>
    </source>
</evidence>
<evidence type="ECO:0000313" key="2">
    <source>
        <dbReference type="Proteomes" id="UP001172386"/>
    </source>
</evidence>
<sequence length="201" mass="21190">MATTTITLVTEAHELQAIRPGTARASHESRVWDDPSRTIAEPTAPKHSNVRIATTIVQLASINLLSSFTNGVITVGLPTIARDISLPRELYLWPLSVFGLTCGSMLLMVGSIADVVGARRVELVGCFMLGVFILACGLANTGIQLTLFRAFQGVAMAIHLPAAVSIVTVTIPKGKARNMAFAALGFARDIGYSGGLVSVVS</sequence>
<protein>
    <submittedName>
        <fullName evidence="1">Uncharacterized protein</fullName>
    </submittedName>
</protein>
<dbReference type="Proteomes" id="UP001172386">
    <property type="component" value="Unassembled WGS sequence"/>
</dbReference>
<organism evidence="1 2">
    <name type="scientific">Neophaeococcomyces mojaviensis</name>
    <dbReference type="NCBI Taxonomy" id="3383035"/>
    <lineage>
        <taxon>Eukaryota</taxon>
        <taxon>Fungi</taxon>
        <taxon>Dikarya</taxon>
        <taxon>Ascomycota</taxon>
        <taxon>Pezizomycotina</taxon>
        <taxon>Eurotiomycetes</taxon>
        <taxon>Chaetothyriomycetidae</taxon>
        <taxon>Chaetothyriales</taxon>
        <taxon>Chaetothyriales incertae sedis</taxon>
        <taxon>Neophaeococcomyces</taxon>
    </lineage>
</organism>
<reference evidence="1" key="1">
    <citation type="submission" date="2022-10" db="EMBL/GenBank/DDBJ databases">
        <title>Culturing micro-colonial fungi from biological soil crusts in the Mojave desert and describing Neophaeococcomyces mojavensis, and introducing the new genera and species Taxawa tesnikishii.</title>
        <authorList>
            <person name="Kurbessoian T."/>
            <person name="Stajich J.E."/>
        </authorList>
    </citation>
    <scope>NUCLEOTIDE SEQUENCE</scope>
    <source>
        <strain evidence="1">JES_112</strain>
    </source>
</reference>
<proteinExistence type="predicted"/>
<accession>A0ACC3ACS6</accession>
<dbReference type="EMBL" id="JAPDRQ010000036">
    <property type="protein sequence ID" value="KAJ9659814.1"/>
    <property type="molecule type" value="Genomic_DNA"/>
</dbReference>
<name>A0ACC3ACS6_9EURO</name>
<gene>
    <name evidence="1" type="ORF">H2198_002883</name>
</gene>
<keyword evidence="2" id="KW-1185">Reference proteome</keyword>